<dbReference type="NCBIfam" id="TIGR03590">
    <property type="entry name" value="PseG"/>
    <property type="match status" value="1"/>
</dbReference>
<evidence type="ECO:0000259" key="3">
    <source>
        <dbReference type="Pfam" id="PF04101"/>
    </source>
</evidence>
<evidence type="ECO:0000313" key="4">
    <source>
        <dbReference type="EMBL" id="WIW71084.1"/>
    </source>
</evidence>
<gene>
    <name evidence="4" type="primary">pseG</name>
    <name evidence="4" type="ORF">P3F81_01795</name>
</gene>
<dbReference type="GO" id="GO:0016787">
    <property type="term" value="F:hydrolase activity"/>
    <property type="evidence" value="ECO:0007669"/>
    <property type="project" value="UniProtKB-KW"/>
</dbReference>
<reference evidence="4" key="1">
    <citation type="submission" date="2023-03" db="EMBL/GenBank/DDBJ databases">
        <title>Selenobaculum gbiensis gen. nov. sp. nov., a new bacterium isolated from the gut microbiota of IBD patient.</title>
        <authorList>
            <person name="Yeo S."/>
            <person name="Park H."/>
            <person name="Huh C.S."/>
        </authorList>
    </citation>
    <scope>NUCLEOTIDE SEQUENCE</scope>
    <source>
        <strain evidence="4">ICN-92133</strain>
    </source>
</reference>
<organism evidence="4 5">
    <name type="scientific">Selenobaculum gibii</name>
    <dbReference type="NCBI Taxonomy" id="3054208"/>
    <lineage>
        <taxon>Bacteria</taxon>
        <taxon>Bacillati</taxon>
        <taxon>Bacillota</taxon>
        <taxon>Negativicutes</taxon>
        <taxon>Selenomonadales</taxon>
        <taxon>Selenomonadaceae</taxon>
        <taxon>Selenobaculum</taxon>
    </lineage>
</organism>
<dbReference type="RefSeq" id="WP_147666897.1">
    <property type="nucleotide sequence ID" value="NZ_CP120678.1"/>
</dbReference>
<dbReference type="PANTHER" id="PTHR21015:SF22">
    <property type="entry name" value="GLYCOSYLTRANSFERASE"/>
    <property type="match status" value="1"/>
</dbReference>
<dbReference type="PANTHER" id="PTHR21015">
    <property type="entry name" value="UDP-N-ACETYLGLUCOSAMINE--N-ACETYLMURAMYL-(PENTAPEPTIDE) PYROPHOSPHORYL-UNDECAPRENOL N-ACETYLGLUCOSAMINE TRANSFERASE 1"/>
    <property type="match status" value="1"/>
</dbReference>
<feature type="active site" description="Proton acceptor" evidence="1">
    <location>
        <position position="18"/>
    </location>
</feature>
<evidence type="ECO:0000256" key="2">
    <source>
        <dbReference type="PIRSR" id="PIRSR620023-2"/>
    </source>
</evidence>
<name>A0A9Y2AJ43_9FIRM</name>
<proteinExistence type="predicted"/>
<dbReference type="KEGG" id="sgbi:P3F81_01795"/>
<dbReference type="GO" id="GO:0016758">
    <property type="term" value="F:hexosyltransferase activity"/>
    <property type="evidence" value="ECO:0007669"/>
    <property type="project" value="InterPro"/>
</dbReference>
<dbReference type="InterPro" id="IPR020023">
    <property type="entry name" value="PseG"/>
</dbReference>
<feature type="binding site" evidence="2">
    <location>
        <position position="274"/>
    </location>
    <ligand>
        <name>substrate</name>
    </ligand>
</feature>
<evidence type="ECO:0000256" key="1">
    <source>
        <dbReference type="PIRSR" id="PIRSR620023-1"/>
    </source>
</evidence>
<keyword evidence="5" id="KW-1185">Reference proteome</keyword>
<sequence>MRYIIFRVDSSTQIGSGHLMRCLTLANQLKTKAEIRFISRNLVGNLNYLITQNGFKCIELLPANDRNNVLCGYEKWLTVKQEQDAKEVKEILKNLDTELLVVDSYAIDETWEKAIRPFVKKIVVIDDLANRKHECDILLDQNYYIDMNNRYKGLVSGKCKLLLGPTYALLREEFYIEKKKQRQRNGRIKNILVFFGGSDLTNETMKTLKALVLLNKEDITVNVVVGGSNQYKEEVKEFCQRYHWMNYYCQINNMAEMMNQADLAIGAGGTTMWERCFLGLPAIVITVAENQIKIAQDCDESGFIKYLGKSSLVTELVIFEVILSLHGEKYKKLEYNCTRFRRDKNNEWIKLLFAGSGIG</sequence>
<feature type="binding site" evidence="2">
    <location>
        <position position="171"/>
    </location>
    <ligand>
        <name>substrate</name>
    </ligand>
</feature>
<accession>A0A9Y2AJ43</accession>
<dbReference type="Gene3D" id="3.40.50.2000">
    <property type="entry name" value="Glycogen Phosphorylase B"/>
    <property type="match status" value="1"/>
</dbReference>
<dbReference type="Proteomes" id="UP001243623">
    <property type="component" value="Chromosome"/>
</dbReference>
<dbReference type="EMBL" id="CP120678">
    <property type="protein sequence ID" value="WIW71084.1"/>
    <property type="molecule type" value="Genomic_DNA"/>
</dbReference>
<dbReference type="InterPro" id="IPR007235">
    <property type="entry name" value="Glyco_trans_28_C"/>
</dbReference>
<dbReference type="SUPFAM" id="SSF53756">
    <property type="entry name" value="UDP-Glycosyltransferase/glycogen phosphorylase"/>
    <property type="match status" value="1"/>
</dbReference>
<keyword evidence="4" id="KW-0378">Hydrolase</keyword>
<protein>
    <submittedName>
        <fullName evidence="4">UDP-2,4-diacetamido-2,4, 6-trideoxy-beta-L-altropyranose hydrolase</fullName>
        <ecNumber evidence="4">3.6.1.57</ecNumber>
    </submittedName>
</protein>
<dbReference type="AlphaFoldDB" id="A0A9Y2AJ43"/>
<dbReference type="EC" id="3.6.1.57" evidence="4"/>
<dbReference type="Pfam" id="PF04101">
    <property type="entry name" value="Glyco_tran_28_C"/>
    <property type="match status" value="1"/>
</dbReference>
<evidence type="ECO:0000313" key="5">
    <source>
        <dbReference type="Proteomes" id="UP001243623"/>
    </source>
</evidence>
<dbReference type="Gene3D" id="3.40.50.11190">
    <property type="match status" value="1"/>
</dbReference>
<feature type="domain" description="Glycosyl transferase family 28 C-terminal" evidence="3">
    <location>
        <begin position="192"/>
        <end position="306"/>
    </location>
</feature>